<organism evidence="1 2">
    <name type="scientific">Bacillus cereus (strain ATCC 10987 / NRS 248)</name>
    <dbReference type="NCBI Taxonomy" id="222523"/>
    <lineage>
        <taxon>Bacteria</taxon>
        <taxon>Bacillati</taxon>
        <taxon>Bacillota</taxon>
        <taxon>Bacilli</taxon>
        <taxon>Bacillales</taxon>
        <taxon>Bacillaceae</taxon>
        <taxon>Bacillus</taxon>
        <taxon>Bacillus cereus group</taxon>
    </lineage>
</organism>
<dbReference type="KEGG" id="bca:BCE_0739"/>
<reference evidence="1 2" key="1">
    <citation type="journal article" date="2004" name="Nucleic Acids Res.">
        <title>The genome sequence of Bacillus cereus ATCC 10987 reveals metabolic adaptations and a large plasmid related to Bacillus anthracis pXO1.</title>
        <authorList>
            <person name="Rasko D.A."/>
            <person name="Ravel J."/>
            <person name="Okstad O.A."/>
            <person name="Helgason E."/>
            <person name="Cer R.Z."/>
            <person name="Jiang L."/>
            <person name="Shores K.A."/>
            <person name="Fouts D.E."/>
            <person name="Tourasse N.J."/>
            <person name="Angiuoli S.V."/>
            <person name="Kolonay J."/>
            <person name="Nelson W.C."/>
            <person name="Kolsto A.-B."/>
            <person name="Fraser C.M."/>
            <person name="Read T.D."/>
        </authorList>
    </citation>
    <scope>NUCLEOTIDE SEQUENCE [LARGE SCALE GENOMIC DNA]</scope>
    <source>
        <strain evidence="2">ATCC 10987 / NRS 248</strain>
    </source>
</reference>
<sequence>MPFYIGREESRALDLNALIYLNFKFYKRREIE</sequence>
<proteinExistence type="predicted"/>
<evidence type="ECO:0000313" key="2">
    <source>
        <dbReference type="Proteomes" id="UP000002527"/>
    </source>
</evidence>
<dbReference type="EMBL" id="AE017194">
    <property type="protein sequence ID" value="AAS39672.1"/>
    <property type="molecule type" value="Genomic_DNA"/>
</dbReference>
<protein>
    <submittedName>
        <fullName evidence="1">Uncharacterized protein</fullName>
    </submittedName>
</protein>
<gene>
    <name evidence="1" type="ordered locus">BCE_0739</name>
</gene>
<dbReference type="Proteomes" id="UP000002527">
    <property type="component" value="Chromosome"/>
</dbReference>
<dbReference type="HOGENOM" id="CLU_3387842_0_0_9"/>
<accession>Q73DH3</accession>
<dbReference type="AlphaFoldDB" id="Q73DH3"/>
<evidence type="ECO:0000313" key="1">
    <source>
        <dbReference type="EMBL" id="AAS39672.1"/>
    </source>
</evidence>
<name>Q73DH3_BACC1</name>